<evidence type="ECO:0000256" key="1">
    <source>
        <dbReference type="ARBA" id="ARBA00006828"/>
    </source>
</evidence>
<organism evidence="4 5">
    <name type="scientific">Pogonophryne albipinna</name>
    <dbReference type="NCBI Taxonomy" id="1090488"/>
    <lineage>
        <taxon>Eukaryota</taxon>
        <taxon>Metazoa</taxon>
        <taxon>Chordata</taxon>
        <taxon>Craniata</taxon>
        <taxon>Vertebrata</taxon>
        <taxon>Euteleostomi</taxon>
        <taxon>Actinopterygii</taxon>
        <taxon>Neopterygii</taxon>
        <taxon>Teleostei</taxon>
        <taxon>Neoteleostei</taxon>
        <taxon>Acanthomorphata</taxon>
        <taxon>Eupercaria</taxon>
        <taxon>Perciformes</taxon>
        <taxon>Notothenioidei</taxon>
        <taxon>Pogonophryne</taxon>
    </lineage>
</organism>
<dbReference type="InterPro" id="IPR052986">
    <property type="entry name" value="VLIG_GTPase"/>
</dbReference>
<dbReference type="PANTHER" id="PTHR14819:SF9">
    <property type="entry name" value="UP-REGULATOR OF CELL PROLIFERATION-LIKE"/>
    <property type="match status" value="1"/>
</dbReference>
<evidence type="ECO:0000313" key="4">
    <source>
        <dbReference type="EMBL" id="KAJ4947296.1"/>
    </source>
</evidence>
<evidence type="ECO:0000256" key="2">
    <source>
        <dbReference type="SAM" id="Coils"/>
    </source>
</evidence>
<comment type="similarity">
    <text evidence="1">Belongs to the TRAFAC class dynamin-like GTPase superfamily. Very large inducible GTPase (VLIG) family.</text>
</comment>
<dbReference type="InterPro" id="IPR058641">
    <property type="entry name" value="GVIN1_dom"/>
</dbReference>
<feature type="coiled-coil region" evidence="2">
    <location>
        <begin position="502"/>
        <end position="529"/>
    </location>
</feature>
<dbReference type="PROSITE" id="PS51717">
    <property type="entry name" value="G_VLIG"/>
    <property type="match status" value="1"/>
</dbReference>
<gene>
    <name evidence="4" type="ORF">JOQ06_009332</name>
</gene>
<name>A0AAD6FT50_9TELE</name>
<dbReference type="SUPFAM" id="SSF52540">
    <property type="entry name" value="P-loop containing nucleoside triphosphate hydrolases"/>
    <property type="match status" value="1"/>
</dbReference>
<dbReference type="Pfam" id="PF25496">
    <property type="entry name" value="URGCP"/>
    <property type="match status" value="1"/>
</dbReference>
<dbReference type="InterPro" id="IPR027417">
    <property type="entry name" value="P-loop_NTPase"/>
</dbReference>
<comment type="caution">
    <text evidence="4">The sequence shown here is derived from an EMBL/GenBank/DDBJ whole genome shotgun (WGS) entry which is preliminary data.</text>
</comment>
<dbReference type="PANTHER" id="PTHR14819">
    <property type="entry name" value="GTP-BINDING"/>
    <property type="match status" value="1"/>
</dbReference>
<dbReference type="InterPro" id="IPR030383">
    <property type="entry name" value="G_VLIG_dom"/>
</dbReference>
<evidence type="ECO:0000259" key="3">
    <source>
        <dbReference type="PROSITE" id="PS51717"/>
    </source>
</evidence>
<sequence length="1581" mass="182022">MSTNTGEEHAVIVTFLSKLGLETFYPNKLTLRSLLEIDKNSINEEAASSVQKIPWCFLIKLFKLNAECRGCTQVSNSEDNEESSDPFDLDLYTADESADDRINPLDLITALFLCADSFLQQEMALKMSMCQFSVPLLMPHVNNSQSTLMLWALRDIVKEWCPHSLSESRGFVENHIVQAKIPFYSFVRLQNCSLSTSQILNQVLSLGQQNHNIFIHRDMKGGAIKRQIANGLAEVCWYLPRGRGHPDVFPDPIAFANLRGNISESLAQFTFLFQVSTATFLFLDKIEEEEHEILSSLQDAKSKLVLVVNRKDGSAKEDMESVRKTMKELDLPNSSVKVKDQRVNVVEFSEKLSAAINKITVGKPTLDIENMVDKAVELGLSVDEYTSDDQKKTAELLVKGIGVQKIPDYKSKELPLQGADWKRLSQLEKKECSSKTHGNLEPEEYKSQLQREQQQIKARLGKQKLSDDMKIFINQLPKNENDSKSRDFFLKWMKLKLDAHSLDQLSSLRHKWKEQNNKENKDVEEIKKLDQELLESSLGLEHYMREMGLIYGFSLPSQNSADEVHRLPGLAAELLLDGYPLELLDGDASNIPEKWVTDVLMELHRKVGEKSRLLVLTVLGVQSTGKSTLLNTMFGVQFPVSSGRCTRGAYMLFLRVSDDMQHQLNCDFIVLIDTEGLKAPQLAQLEDSYEHDNQLATFVIGLSDVTIINVASENSTEMKDVLQIAIHAFLRMKQIGKKPICHFVHQNVAGVSAHEKNLTERQHLLDQLNEMTQIAAEMEKQPSIKRFTDVLDYDVAKNNWNIPGLWHGTPPMAPVNTGYSEAVADFKKNLLETVKKDKTDDVSRIPEFLEMVRSLWKAVKYENFIFSFRNTLVAQAYDNLCKEFSQWEWEFKKELITWQDAAKLEIFNSDNETHMDTWKTMVASKKSQLIAKIEGGRKEMDEKLDEYYQRKDIHVNLIEKYKIDFINRISSLKVEFQHSVNNALDCALEEKKSLKEAQDIQSKQRKMIEKEVMKLLSERKDCIEPQLELSEDELERDFEEMWKKVTANVSGLKELNISEKVLKQLRTHFSNRNFNEELKNITDLKDIVKGPFKVKTEHVKGLKYYADVVLTKMLNNNKGIKRELQSNVDYFIECCTWYVRDIAKSDADYHDSLTKDLLEKVDESLKSWTFNLKFEIDLKLHICGIASREFLEMHRHFLSARDPKVQLEKYKPQYLLDFIDLYKKRDHCQRKADDFVRLCIKPAVEEYISRHLGTNIVDEVLAGRHSAEYSSRNVFQYNIQKELLQKEDFQSFVKFIRKYEIYVKDLIFQHILEEMSKDKALCKLKSENLQVIVKKLKDATERASKGEDGVLLPDNNESITELIKNMRTFLTKDISLSEEAEKTTLFQIQSTCHPFKESLIKSLSEMKGQLQEEFSKSENIAETVNKLPTKPQDELFNRVFGCGQQCPFCKVPCEAGGKEHKKHHAAVHRPEGLGGVKISNTRKLVVTMCTTAVHSATSFRNSKTNGEYHPYKDYSTIYPDWLIPPDYTREASDYWKYVLVKYNERFVQEYNVKPADVPVAWTSITQEQALKGLKDAFNIKD</sequence>
<dbReference type="Proteomes" id="UP001219934">
    <property type="component" value="Unassembled WGS sequence"/>
</dbReference>
<keyword evidence="5" id="KW-1185">Reference proteome</keyword>
<dbReference type="InterPro" id="IPR057365">
    <property type="entry name" value="URGCP"/>
</dbReference>
<dbReference type="Pfam" id="PF25683">
    <property type="entry name" value="URGCP_GTPase"/>
    <property type="match status" value="1"/>
</dbReference>
<accession>A0AAD6FT50</accession>
<evidence type="ECO:0000313" key="5">
    <source>
        <dbReference type="Proteomes" id="UP001219934"/>
    </source>
</evidence>
<reference evidence="4" key="1">
    <citation type="submission" date="2022-11" db="EMBL/GenBank/DDBJ databases">
        <title>Chromosome-level genome of Pogonophryne albipinna.</title>
        <authorList>
            <person name="Jo E."/>
        </authorList>
    </citation>
    <scope>NUCLEOTIDE SEQUENCE</scope>
    <source>
        <strain evidence="4">SGF0006</strain>
        <tissue evidence="4">Muscle</tissue>
    </source>
</reference>
<dbReference type="Pfam" id="PF25974">
    <property type="entry name" value="URGCP_9th"/>
    <property type="match status" value="1"/>
</dbReference>
<feature type="domain" description="VLIG-type G" evidence="3">
    <location>
        <begin position="610"/>
        <end position="853"/>
    </location>
</feature>
<keyword evidence="2" id="KW-0175">Coiled coil</keyword>
<dbReference type="EMBL" id="JAPTMU010000002">
    <property type="protein sequence ID" value="KAJ4947296.1"/>
    <property type="molecule type" value="Genomic_DNA"/>
</dbReference>
<dbReference type="GO" id="GO:0005525">
    <property type="term" value="F:GTP binding"/>
    <property type="evidence" value="ECO:0007669"/>
    <property type="project" value="InterPro"/>
</dbReference>
<protein>
    <recommendedName>
        <fullName evidence="3">VLIG-type G domain-containing protein</fullName>
    </recommendedName>
</protein>
<dbReference type="Gene3D" id="3.40.50.300">
    <property type="entry name" value="P-loop containing nucleotide triphosphate hydrolases"/>
    <property type="match status" value="1"/>
</dbReference>
<proteinExistence type="inferred from homology"/>